<dbReference type="NCBIfam" id="TIGR02683">
    <property type="entry name" value="upstrm_HI1419"/>
    <property type="match status" value="1"/>
</dbReference>
<dbReference type="PANTHER" id="PTHR41791:SF1">
    <property type="entry name" value="SSL7039 PROTEIN"/>
    <property type="match status" value="1"/>
</dbReference>
<name>A0A8J7F559_9CYAN</name>
<sequence length="114" mass="13451">MNCPKALKVYTLQDGKEPYTEWLENLKDYTIRARIIRRVERLKQGNYGDWKSVGDGVLELRFFFGSGYRVYIGEAEDDLVILLCGGDKDTQDRDIQKAKKYWQAYQEEQDEQET</sequence>
<dbReference type="EMBL" id="JADEWL010000063">
    <property type="protein sequence ID" value="MBE9214548.1"/>
    <property type="molecule type" value="Genomic_DNA"/>
</dbReference>
<reference evidence="1" key="1">
    <citation type="submission" date="2020-10" db="EMBL/GenBank/DDBJ databases">
        <authorList>
            <person name="Castelo-Branco R."/>
            <person name="Eusebio N."/>
            <person name="Adriana R."/>
            <person name="Vieira A."/>
            <person name="Brugerolle De Fraissinette N."/>
            <person name="Rezende De Castro R."/>
            <person name="Schneider M.P."/>
            <person name="Vasconcelos V."/>
            <person name="Leao P.N."/>
        </authorList>
    </citation>
    <scope>NUCLEOTIDE SEQUENCE</scope>
    <source>
        <strain evidence="1">LEGE 06105</strain>
    </source>
</reference>
<evidence type="ECO:0000313" key="1">
    <source>
        <dbReference type="EMBL" id="MBE9214548.1"/>
    </source>
</evidence>
<gene>
    <name evidence="1" type="ORF">IQ247_18055</name>
</gene>
<evidence type="ECO:0000313" key="2">
    <source>
        <dbReference type="Proteomes" id="UP000620559"/>
    </source>
</evidence>
<dbReference type="InterPro" id="IPR009241">
    <property type="entry name" value="HigB-like"/>
</dbReference>
<protein>
    <submittedName>
        <fullName evidence="1">Type II toxin-antitoxin system RelE/ParE family toxin</fullName>
    </submittedName>
</protein>
<dbReference type="PANTHER" id="PTHR41791">
    <property type="entry name" value="SSL7039 PROTEIN"/>
    <property type="match status" value="1"/>
</dbReference>
<organism evidence="1 2">
    <name type="scientific">Plectonema cf. radiosum LEGE 06105</name>
    <dbReference type="NCBI Taxonomy" id="945769"/>
    <lineage>
        <taxon>Bacteria</taxon>
        <taxon>Bacillati</taxon>
        <taxon>Cyanobacteriota</taxon>
        <taxon>Cyanophyceae</taxon>
        <taxon>Oscillatoriophycideae</taxon>
        <taxon>Oscillatoriales</taxon>
        <taxon>Microcoleaceae</taxon>
        <taxon>Plectonema</taxon>
    </lineage>
</organism>
<proteinExistence type="predicted"/>
<keyword evidence="2" id="KW-1185">Reference proteome</keyword>
<dbReference type="Proteomes" id="UP000620559">
    <property type="component" value="Unassembled WGS sequence"/>
</dbReference>
<comment type="caution">
    <text evidence="1">The sequence shown here is derived from an EMBL/GenBank/DDBJ whole genome shotgun (WGS) entry which is preliminary data.</text>
</comment>
<dbReference type="PIRSF" id="PIRSF028744">
    <property type="entry name" value="Addict_mod_HI1419"/>
    <property type="match status" value="1"/>
</dbReference>
<accession>A0A8J7F559</accession>
<dbReference type="AlphaFoldDB" id="A0A8J7F559"/>
<dbReference type="Pfam" id="PF05973">
    <property type="entry name" value="Gp49"/>
    <property type="match status" value="1"/>
</dbReference>
<dbReference type="InterPro" id="IPR014056">
    <property type="entry name" value="TypeIITA-like_toxin_pred"/>
</dbReference>